<evidence type="ECO:0000256" key="1">
    <source>
        <dbReference type="ARBA" id="ARBA00005568"/>
    </source>
</evidence>
<dbReference type="Pfam" id="PF03328">
    <property type="entry name" value="HpcH_HpaI"/>
    <property type="match status" value="1"/>
</dbReference>
<dbReference type="Gene3D" id="3.20.20.60">
    <property type="entry name" value="Phosphoenolpyruvate-binding domains"/>
    <property type="match status" value="1"/>
</dbReference>
<feature type="domain" description="HpcH/HpaI aldolase/citrate lyase" evidence="4">
    <location>
        <begin position="20"/>
        <end position="209"/>
    </location>
</feature>
<dbReference type="InterPro" id="IPR050251">
    <property type="entry name" value="HpcH-HpaI_aldolase"/>
</dbReference>
<accession>A0A6B1DU75</accession>
<dbReference type="SUPFAM" id="SSF51621">
    <property type="entry name" value="Phosphoenolpyruvate/pyruvate domain"/>
    <property type="match status" value="1"/>
</dbReference>
<gene>
    <name evidence="5" type="ORF">F4Y08_07875</name>
</gene>
<comment type="caution">
    <text evidence="5">The sequence shown here is derived from an EMBL/GenBank/DDBJ whole genome shotgun (WGS) entry which is preliminary data.</text>
</comment>
<keyword evidence="2" id="KW-0479">Metal-binding</keyword>
<evidence type="ECO:0000256" key="3">
    <source>
        <dbReference type="ARBA" id="ARBA00023239"/>
    </source>
</evidence>
<dbReference type="PANTHER" id="PTHR30502">
    <property type="entry name" value="2-KETO-3-DEOXY-L-RHAMNONATE ALDOLASE"/>
    <property type="match status" value="1"/>
</dbReference>
<reference evidence="5" key="1">
    <citation type="submission" date="2019-09" db="EMBL/GenBank/DDBJ databases">
        <title>Characterisation of the sponge microbiome using genome-centric metagenomics.</title>
        <authorList>
            <person name="Engelberts J.P."/>
            <person name="Robbins S.J."/>
            <person name="De Goeij J.M."/>
            <person name="Aranda M."/>
            <person name="Bell S.C."/>
            <person name="Webster N.S."/>
        </authorList>
    </citation>
    <scope>NUCLEOTIDE SEQUENCE</scope>
    <source>
        <strain evidence="5">SB0662_bin_9</strain>
    </source>
</reference>
<dbReference type="InterPro" id="IPR005000">
    <property type="entry name" value="Aldolase/citrate-lyase_domain"/>
</dbReference>
<evidence type="ECO:0000256" key="2">
    <source>
        <dbReference type="ARBA" id="ARBA00022723"/>
    </source>
</evidence>
<sequence length="264" mass="28595">MRKNRVLELFRQGDLVVNGWCALGHSYAAEVMSHAGWDSLTIDMQHGPVDYTQAVPMLTAISTTDTVPLARVPWNEEGIIMKLLDAGCYGIICPMINTPEQCEKFVGSCLYPPIGYRSHGPNRARLYGGADYPSEANNEIVVMAMIETKQAVDNIDAILSVEGLNSIYVGPADLAQSYGLPPTSDHREGTAFDAVVKIAERCQHHGVYAGIHVGSAEYALYAQELGYQFTTLLSDAALLGSSARDVVTQVKDGKAAPAGKRDLY</sequence>
<comment type="similarity">
    <text evidence="1">Belongs to the HpcH/HpaI aldolase family.</text>
</comment>
<name>A0A6B1DU75_9CHLR</name>
<protein>
    <submittedName>
        <fullName evidence="5">2,4-dihydroxyhept-2-ene-1,7-dioic acid aldolase</fullName>
    </submittedName>
</protein>
<proteinExistence type="inferred from homology"/>
<dbReference type="GO" id="GO:0046872">
    <property type="term" value="F:metal ion binding"/>
    <property type="evidence" value="ECO:0007669"/>
    <property type="project" value="UniProtKB-KW"/>
</dbReference>
<organism evidence="5">
    <name type="scientific">Caldilineaceae bacterium SB0662_bin_9</name>
    <dbReference type="NCBI Taxonomy" id="2605258"/>
    <lineage>
        <taxon>Bacteria</taxon>
        <taxon>Bacillati</taxon>
        <taxon>Chloroflexota</taxon>
        <taxon>Caldilineae</taxon>
        <taxon>Caldilineales</taxon>
        <taxon>Caldilineaceae</taxon>
    </lineage>
</organism>
<dbReference type="AlphaFoldDB" id="A0A6B1DU75"/>
<dbReference type="GO" id="GO:0016832">
    <property type="term" value="F:aldehyde-lyase activity"/>
    <property type="evidence" value="ECO:0007669"/>
    <property type="project" value="TreeGrafter"/>
</dbReference>
<evidence type="ECO:0000259" key="4">
    <source>
        <dbReference type="Pfam" id="PF03328"/>
    </source>
</evidence>
<dbReference type="InterPro" id="IPR040442">
    <property type="entry name" value="Pyrv_kinase-like_dom_sf"/>
</dbReference>
<keyword evidence="3" id="KW-0456">Lyase</keyword>
<evidence type="ECO:0000313" key="5">
    <source>
        <dbReference type="EMBL" id="MYD90243.1"/>
    </source>
</evidence>
<dbReference type="EMBL" id="VXPY01000053">
    <property type="protein sequence ID" value="MYD90243.1"/>
    <property type="molecule type" value="Genomic_DNA"/>
</dbReference>
<dbReference type="GO" id="GO:0005737">
    <property type="term" value="C:cytoplasm"/>
    <property type="evidence" value="ECO:0007669"/>
    <property type="project" value="TreeGrafter"/>
</dbReference>
<dbReference type="PANTHER" id="PTHR30502:SF0">
    <property type="entry name" value="PHOSPHOENOLPYRUVATE CARBOXYLASE FAMILY PROTEIN"/>
    <property type="match status" value="1"/>
</dbReference>
<dbReference type="InterPro" id="IPR015813">
    <property type="entry name" value="Pyrv/PenolPyrv_kinase-like_dom"/>
</dbReference>